<dbReference type="SUPFAM" id="SSF82927">
    <property type="entry name" value="Cysteine-rich DNA binding domain, (DM domain)"/>
    <property type="match status" value="1"/>
</dbReference>
<dbReference type="GO" id="GO:0000978">
    <property type="term" value="F:RNA polymerase II cis-regulatory region sequence-specific DNA binding"/>
    <property type="evidence" value="ECO:0007669"/>
    <property type="project" value="TreeGrafter"/>
</dbReference>
<dbReference type="FunFam" id="4.10.1040.10:FF:000001">
    <property type="entry name" value="doublesex- and mab-3-related transcription factor 1"/>
    <property type="match status" value="1"/>
</dbReference>
<dbReference type="PROSITE" id="PS40000">
    <property type="entry name" value="DM_1"/>
    <property type="match status" value="1"/>
</dbReference>
<comment type="subcellular location">
    <subcellularLocation>
        <location evidence="6">Nucleus</location>
    </subcellularLocation>
</comment>
<evidence type="ECO:0000313" key="9">
    <source>
        <dbReference type="Proteomes" id="UP000695026"/>
    </source>
</evidence>
<evidence type="ECO:0000256" key="5">
    <source>
        <dbReference type="ARBA" id="ARBA00023242"/>
    </source>
</evidence>
<evidence type="ECO:0000259" key="8">
    <source>
        <dbReference type="PROSITE" id="PS50809"/>
    </source>
</evidence>
<dbReference type="PANTHER" id="PTHR12322">
    <property type="entry name" value="DOUBLESEX AND MAB-3 RELATED TRANSCRIPTION FACTOR DMRT"/>
    <property type="match status" value="1"/>
</dbReference>
<dbReference type="GeneID" id="103060688"/>
<feature type="compositionally biased region" description="Acidic residues" evidence="7">
    <location>
        <begin position="88"/>
        <end position="104"/>
    </location>
</feature>
<keyword evidence="9" id="KW-1185">Reference proteome</keyword>
<feature type="region of interest" description="Disordered" evidence="7">
    <location>
        <begin position="442"/>
        <end position="474"/>
    </location>
</feature>
<feature type="region of interest" description="Disordered" evidence="7">
    <location>
        <begin position="24"/>
        <end position="140"/>
    </location>
</feature>
<evidence type="ECO:0000313" key="10">
    <source>
        <dbReference type="RefSeq" id="XP_007423832.1"/>
    </source>
</evidence>
<keyword evidence="4 6" id="KW-0238">DNA-binding</keyword>
<dbReference type="KEGG" id="pbi:103060688"/>
<feature type="compositionally biased region" description="Polar residues" evidence="7">
    <location>
        <begin position="454"/>
        <end position="466"/>
    </location>
</feature>
<feature type="DNA-binding region" description="DM" evidence="6">
    <location>
        <begin position="150"/>
        <end position="197"/>
    </location>
</feature>
<dbReference type="PROSITE" id="PS50809">
    <property type="entry name" value="DM_2"/>
    <property type="match status" value="1"/>
</dbReference>
<evidence type="ECO:0000256" key="4">
    <source>
        <dbReference type="ARBA" id="ARBA00023125"/>
    </source>
</evidence>
<evidence type="ECO:0000256" key="3">
    <source>
        <dbReference type="ARBA" id="ARBA00022833"/>
    </source>
</evidence>
<dbReference type="RefSeq" id="XP_007423832.1">
    <property type="nucleotide sequence ID" value="XM_007423770.3"/>
</dbReference>
<feature type="compositionally biased region" description="Acidic residues" evidence="7">
    <location>
        <begin position="43"/>
        <end position="64"/>
    </location>
</feature>
<dbReference type="GO" id="GO:0005634">
    <property type="term" value="C:nucleus"/>
    <property type="evidence" value="ECO:0007669"/>
    <property type="project" value="UniProtKB-SubCell"/>
</dbReference>
<dbReference type="Proteomes" id="UP000695026">
    <property type="component" value="Unplaced"/>
</dbReference>
<reference evidence="10" key="1">
    <citation type="submission" date="2025-08" db="UniProtKB">
        <authorList>
            <consortium name="RefSeq"/>
        </authorList>
    </citation>
    <scope>IDENTIFICATION</scope>
    <source>
        <tissue evidence="10">Liver</tissue>
    </source>
</reference>
<dbReference type="GO" id="GO:0000981">
    <property type="term" value="F:DNA-binding transcription factor activity, RNA polymerase II-specific"/>
    <property type="evidence" value="ECO:0007669"/>
    <property type="project" value="TreeGrafter"/>
</dbReference>
<dbReference type="OrthoDB" id="9420343at2759"/>
<proteinExistence type="inferred from homology"/>
<dbReference type="PANTHER" id="PTHR12322:SF122">
    <property type="entry name" value="DOUBLESEX- AND MAB-3-RELATED TRANSCRIPTION FACTOR 2"/>
    <property type="match status" value="1"/>
</dbReference>
<evidence type="ECO:0000256" key="7">
    <source>
        <dbReference type="SAM" id="MobiDB-lite"/>
    </source>
</evidence>
<dbReference type="InterPro" id="IPR001275">
    <property type="entry name" value="DM_DNA-bd"/>
</dbReference>
<dbReference type="GO" id="GO:0007548">
    <property type="term" value="P:sex differentiation"/>
    <property type="evidence" value="ECO:0007669"/>
    <property type="project" value="TreeGrafter"/>
</dbReference>
<accession>A0A9F2NHB5</accession>
<evidence type="ECO:0000256" key="1">
    <source>
        <dbReference type="ARBA" id="ARBA00006834"/>
    </source>
</evidence>
<gene>
    <name evidence="10" type="primary">DMRT2</name>
</gene>
<keyword evidence="2 6" id="KW-0479">Metal-binding</keyword>
<keyword evidence="5 6" id="KW-0539">Nucleus</keyword>
<evidence type="ECO:0000256" key="6">
    <source>
        <dbReference type="PROSITE-ProRule" id="PRU00070"/>
    </source>
</evidence>
<dbReference type="Pfam" id="PF00751">
    <property type="entry name" value="DM"/>
    <property type="match status" value="1"/>
</dbReference>
<keyword evidence="3 6" id="KW-0862">Zinc</keyword>
<dbReference type="GO" id="GO:0046872">
    <property type="term" value="F:metal ion binding"/>
    <property type="evidence" value="ECO:0007669"/>
    <property type="project" value="UniProtKB-KW"/>
</dbReference>
<dbReference type="OMA" id="PRLMVWP"/>
<dbReference type="InterPro" id="IPR036407">
    <property type="entry name" value="DM_DNA-bd_sf"/>
</dbReference>
<dbReference type="CTD" id="10655"/>
<comment type="similarity">
    <text evidence="1">Belongs to the DMRT family.</text>
</comment>
<organism evidence="9 10">
    <name type="scientific">Python bivittatus</name>
    <name type="common">Burmese python</name>
    <name type="synonym">Python molurus bivittatus</name>
    <dbReference type="NCBI Taxonomy" id="176946"/>
    <lineage>
        <taxon>Eukaryota</taxon>
        <taxon>Metazoa</taxon>
        <taxon>Chordata</taxon>
        <taxon>Craniata</taxon>
        <taxon>Vertebrata</taxon>
        <taxon>Euteleostomi</taxon>
        <taxon>Lepidosauria</taxon>
        <taxon>Squamata</taxon>
        <taxon>Bifurcata</taxon>
        <taxon>Unidentata</taxon>
        <taxon>Episquamata</taxon>
        <taxon>Toxicofera</taxon>
        <taxon>Serpentes</taxon>
        <taxon>Henophidia</taxon>
        <taxon>Pythonidae</taxon>
        <taxon>Python</taxon>
    </lineage>
</organism>
<name>A0A9F2NHB5_PYTBI</name>
<evidence type="ECO:0000256" key="2">
    <source>
        <dbReference type="ARBA" id="ARBA00022723"/>
    </source>
</evidence>
<dbReference type="SMART" id="SM00301">
    <property type="entry name" value="DM"/>
    <property type="match status" value="1"/>
</dbReference>
<dbReference type="InterPro" id="IPR026607">
    <property type="entry name" value="DMRT"/>
</dbReference>
<dbReference type="Gene3D" id="4.10.1040.10">
    <property type="entry name" value="DM DNA-binding domain"/>
    <property type="match status" value="1"/>
</dbReference>
<sequence length="582" mass="65485">MAEGQQVVSATDAWEIDVESLEELDELERPLPAQRAPRLQAGGDDEEEDDEDDEDEECEEDEADAGAAGEVLRQPALPQPQLVSAATPDDEDDEDEECEEDEADAGAAGEVLRQPALPQPQLVSSATPAEERGVGAGEQPIRKLSRTPKCARCRNHGVVSCLKGHKRFCRWRDCQCANCLLVVERQRVMAAQVALRRQQATEDKKGHTGKQANFERRTVYQRHVRTPSLLAKSILEGYRPIPAEPYLGGNSSLPPPVSDRMRKRRAFADKELENIMLEREYKEREMMEATQAAAFFLPNRMVHGTEYNSYKTFNPHQLEATSKEFCGFLPTCLDLTMQYSGSGNMELISSNLSVATTYRQYPLPSRFLVWPKCGPLNDALLYQQCLLNATAVQSLKPGIVWDNKASHSQDFPTSEHDITLSKNENTFHHPHVQELETPQNELQNIPQESHERSAFSSPRRTFSQISGKDPVVPQDQSLNKISKEHLLLPSLSKYSPFHSLFQQTLHSKSGSELKTTFDGASKKYRECTFRENQKYKFSIDRYAKDFLGTKQAVTKLSANEPLPFSVESILKRPSSMVTNVSQ</sequence>
<dbReference type="AlphaFoldDB" id="A0A9F2NHB5"/>
<protein>
    <submittedName>
        <fullName evidence="10">Doublesex- and mab-3-related transcription factor 2</fullName>
    </submittedName>
</protein>
<feature type="domain" description="DM" evidence="8">
    <location>
        <begin position="150"/>
        <end position="197"/>
    </location>
</feature>